<dbReference type="EMBL" id="AXCZ01000113">
    <property type="protein sequence ID" value="KGM11506.1"/>
    <property type="molecule type" value="Genomic_DNA"/>
</dbReference>
<feature type="non-terminal residue" evidence="1">
    <location>
        <position position="1"/>
    </location>
</feature>
<evidence type="ECO:0000313" key="2">
    <source>
        <dbReference type="Proteomes" id="UP000054314"/>
    </source>
</evidence>
<dbReference type="Pfam" id="PF05991">
    <property type="entry name" value="NYN_YacP"/>
    <property type="match status" value="1"/>
</dbReference>
<sequence>RAGAATRLLADLVPLTAVAPGEDGSGTRDGSGPWGEVVVVLEGAARRTDGTDDAHASGITVVRAEGSGDDCIVEQVHAREGRDVVVVTSDRELRRRVQDHGAQVRGARWLLDLAAAPR</sequence>
<dbReference type="RefSeq" id="WP_052105383.1">
    <property type="nucleotide sequence ID" value="NZ_AXCZ01000113.1"/>
</dbReference>
<proteinExistence type="predicted"/>
<gene>
    <name evidence="1" type="ORF">N869_02750</name>
</gene>
<dbReference type="Gene3D" id="3.40.50.1010">
    <property type="entry name" value="5'-nuclease"/>
    <property type="match status" value="1"/>
</dbReference>
<organism evidence="1 2">
    <name type="scientific">Cellulomonas bogoriensis 69B4 = DSM 16987</name>
    <dbReference type="NCBI Taxonomy" id="1386082"/>
    <lineage>
        <taxon>Bacteria</taxon>
        <taxon>Bacillati</taxon>
        <taxon>Actinomycetota</taxon>
        <taxon>Actinomycetes</taxon>
        <taxon>Micrococcales</taxon>
        <taxon>Cellulomonadaceae</taxon>
        <taxon>Cellulomonas</taxon>
    </lineage>
</organism>
<evidence type="ECO:0008006" key="3">
    <source>
        <dbReference type="Google" id="ProtNLM"/>
    </source>
</evidence>
<dbReference type="Proteomes" id="UP000054314">
    <property type="component" value="Unassembled WGS sequence"/>
</dbReference>
<reference evidence="1 2" key="1">
    <citation type="submission" date="2013-08" db="EMBL/GenBank/DDBJ databases">
        <title>Genome sequencing of Cellulomonas bogoriensis 69B4.</title>
        <authorList>
            <person name="Chen F."/>
            <person name="Li Y."/>
            <person name="Wang G."/>
        </authorList>
    </citation>
    <scope>NUCLEOTIDE SEQUENCE [LARGE SCALE GENOMIC DNA]</scope>
    <source>
        <strain evidence="1 2">69B4</strain>
    </source>
</reference>
<name>A0A0A0BU95_9CELL</name>
<keyword evidence="2" id="KW-1185">Reference proteome</keyword>
<comment type="caution">
    <text evidence="1">The sequence shown here is derived from an EMBL/GenBank/DDBJ whole genome shotgun (WGS) entry which is preliminary data.</text>
</comment>
<protein>
    <recommendedName>
        <fullName evidence="3">NTP pyrophosphohydrolase</fullName>
    </recommendedName>
</protein>
<evidence type="ECO:0000313" key="1">
    <source>
        <dbReference type="EMBL" id="KGM11506.1"/>
    </source>
</evidence>
<dbReference type="AlphaFoldDB" id="A0A0A0BU95"/>
<accession>A0A0A0BU95</accession>
<dbReference type="InterPro" id="IPR010298">
    <property type="entry name" value="YacP-like"/>
</dbReference>